<feature type="transmembrane region" description="Helical" evidence="8">
    <location>
        <begin position="170"/>
        <end position="193"/>
    </location>
</feature>
<dbReference type="PANTHER" id="PTHR36488:SF8">
    <property type="entry name" value="CASP-LIKE PROTEIN 1U1"/>
    <property type="match status" value="1"/>
</dbReference>
<evidence type="ECO:0000256" key="7">
    <source>
        <dbReference type="ARBA" id="ARBA00023136"/>
    </source>
</evidence>
<dbReference type="NCBIfam" id="TIGR01569">
    <property type="entry name" value="A_tha_TIGR01569"/>
    <property type="match status" value="1"/>
</dbReference>
<comment type="subunit">
    <text evidence="3 8">Homodimer and heterodimers.</text>
</comment>
<dbReference type="PANTHER" id="PTHR36488">
    <property type="entry name" value="CASP-LIKE PROTEIN 1U1"/>
    <property type="match status" value="1"/>
</dbReference>
<keyword evidence="7 8" id="KW-0472">Membrane</keyword>
<evidence type="ECO:0000313" key="10">
    <source>
        <dbReference type="EMBL" id="RVW54984.1"/>
    </source>
</evidence>
<name>A0A438F4Q2_VITVI</name>
<reference evidence="10 11" key="1">
    <citation type="journal article" date="2018" name="PLoS Genet.">
        <title>Population sequencing reveals clonal diversity and ancestral inbreeding in the grapevine cultivar Chardonnay.</title>
        <authorList>
            <person name="Roach M.J."/>
            <person name="Johnson D.L."/>
            <person name="Bohlmann J."/>
            <person name="van Vuuren H.J."/>
            <person name="Jones S.J."/>
            <person name="Pretorius I.S."/>
            <person name="Schmidt S.A."/>
            <person name="Borneman A.R."/>
        </authorList>
    </citation>
    <scope>NUCLEOTIDE SEQUENCE [LARGE SCALE GENOMIC DNA]</scope>
    <source>
        <strain evidence="11">cv. Chardonnay</strain>
        <tissue evidence="10">Leaf</tissue>
    </source>
</reference>
<evidence type="ECO:0000256" key="1">
    <source>
        <dbReference type="ARBA" id="ARBA00004651"/>
    </source>
</evidence>
<feature type="transmembrane region" description="Helical" evidence="8">
    <location>
        <begin position="35"/>
        <end position="54"/>
    </location>
</feature>
<dbReference type="Proteomes" id="UP000288805">
    <property type="component" value="Unassembled WGS sequence"/>
</dbReference>
<keyword evidence="4 8" id="KW-1003">Cell membrane</keyword>
<evidence type="ECO:0000259" key="9">
    <source>
        <dbReference type="Pfam" id="PF04535"/>
    </source>
</evidence>
<dbReference type="Pfam" id="PF04535">
    <property type="entry name" value="CASP_dom"/>
    <property type="match status" value="1"/>
</dbReference>
<dbReference type="AlphaFoldDB" id="A0A438F4Q2"/>
<keyword evidence="6 8" id="KW-1133">Transmembrane helix</keyword>
<evidence type="ECO:0000313" key="11">
    <source>
        <dbReference type="Proteomes" id="UP000288805"/>
    </source>
</evidence>
<feature type="transmembrane region" description="Helical" evidence="8">
    <location>
        <begin position="119"/>
        <end position="150"/>
    </location>
</feature>
<comment type="similarity">
    <text evidence="2 8">Belongs to the Casparian strip membrane proteins (CASP) family.</text>
</comment>
<feature type="domain" description="Casparian strip membrane protein" evidence="9">
    <location>
        <begin position="30"/>
        <end position="182"/>
    </location>
</feature>
<evidence type="ECO:0000256" key="4">
    <source>
        <dbReference type="ARBA" id="ARBA00022475"/>
    </source>
</evidence>
<feature type="transmembrane region" description="Helical" evidence="8">
    <location>
        <begin position="85"/>
        <end position="107"/>
    </location>
</feature>
<comment type="subcellular location">
    <subcellularLocation>
        <location evidence="1 8">Cell membrane</location>
        <topology evidence="1 8">Multi-pass membrane protein</topology>
    </subcellularLocation>
</comment>
<sequence length="202" mass="21413">MESQCRPNVDGVHNGVESHVKVVGKPRSVGSSSEFVLRILGLLLTLIAAVVAGVDKQTKIIPLTLIKTLPSLHVPVTAKWSDMSAFVYLVVSNAISCSYAAISLVLVTMLGRRGKGGRVLAVIVLDLHMVGLLFSANGAATAVGVLGQYGNSHVEWKKVCNVFDSFCHHLVASLALSFLGSLSFLGLVLLAILNLHKKSSTK</sequence>
<organism evidence="10 11">
    <name type="scientific">Vitis vinifera</name>
    <name type="common">Grape</name>
    <dbReference type="NCBI Taxonomy" id="29760"/>
    <lineage>
        <taxon>Eukaryota</taxon>
        <taxon>Viridiplantae</taxon>
        <taxon>Streptophyta</taxon>
        <taxon>Embryophyta</taxon>
        <taxon>Tracheophyta</taxon>
        <taxon>Spermatophyta</taxon>
        <taxon>Magnoliopsida</taxon>
        <taxon>eudicotyledons</taxon>
        <taxon>Gunneridae</taxon>
        <taxon>Pentapetalae</taxon>
        <taxon>rosids</taxon>
        <taxon>Vitales</taxon>
        <taxon>Vitaceae</taxon>
        <taxon>Viteae</taxon>
        <taxon>Vitis</taxon>
    </lineage>
</organism>
<gene>
    <name evidence="10" type="primary">VIT_07s0104g01350_1</name>
    <name evidence="10" type="ORF">CK203_093125</name>
</gene>
<protein>
    <recommendedName>
        <fullName evidence="8">CASP-like protein</fullName>
    </recommendedName>
</protein>
<comment type="caution">
    <text evidence="10">The sequence shown here is derived from an EMBL/GenBank/DDBJ whole genome shotgun (WGS) entry which is preliminary data.</text>
</comment>
<dbReference type="GO" id="GO:0005886">
    <property type="term" value="C:plasma membrane"/>
    <property type="evidence" value="ECO:0007669"/>
    <property type="project" value="UniProtKB-SubCell"/>
</dbReference>
<evidence type="ECO:0000256" key="8">
    <source>
        <dbReference type="RuleBase" id="RU361233"/>
    </source>
</evidence>
<proteinExistence type="inferred from homology"/>
<keyword evidence="5 8" id="KW-0812">Transmembrane</keyword>
<dbReference type="EMBL" id="QGNW01001121">
    <property type="protein sequence ID" value="RVW54984.1"/>
    <property type="molecule type" value="Genomic_DNA"/>
</dbReference>
<dbReference type="InterPro" id="IPR044173">
    <property type="entry name" value="CASPL"/>
</dbReference>
<dbReference type="InterPro" id="IPR006459">
    <property type="entry name" value="CASP/CASPL"/>
</dbReference>
<evidence type="ECO:0000256" key="5">
    <source>
        <dbReference type="ARBA" id="ARBA00022692"/>
    </source>
</evidence>
<evidence type="ECO:0000256" key="6">
    <source>
        <dbReference type="ARBA" id="ARBA00022989"/>
    </source>
</evidence>
<evidence type="ECO:0000256" key="3">
    <source>
        <dbReference type="ARBA" id="ARBA00011489"/>
    </source>
</evidence>
<evidence type="ECO:0000256" key="2">
    <source>
        <dbReference type="ARBA" id="ARBA00007651"/>
    </source>
</evidence>
<dbReference type="InterPro" id="IPR006702">
    <property type="entry name" value="CASP_dom"/>
</dbReference>
<accession>A0A438F4Q2</accession>